<feature type="domain" description="HAMP" evidence="7">
    <location>
        <begin position="244"/>
        <end position="296"/>
    </location>
</feature>
<dbReference type="EMBL" id="JAXAVX010000002">
    <property type="protein sequence ID" value="MDX8151239.1"/>
    <property type="molecule type" value="Genomic_DNA"/>
</dbReference>
<evidence type="ECO:0000313" key="9">
    <source>
        <dbReference type="Proteomes" id="UP001277761"/>
    </source>
</evidence>
<proteinExistence type="inferred from homology"/>
<organism evidence="8 9">
    <name type="scientific">Patulibacter brassicae</name>
    <dbReference type="NCBI Taxonomy" id="1705717"/>
    <lineage>
        <taxon>Bacteria</taxon>
        <taxon>Bacillati</taxon>
        <taxon>Actinomycetota</taxon>
        <taxon>Thermoleophilia</taxon>
        <taxon>Solirubrobacterales</taxon>
        <taxon>Patulibacteraceae</taxon>
        <taxon>Patulibacter</taxon>
    </lineage>
</organism>
<keyword evidence="2 5" id="KW-0812">Transmembrane</keyword>
<dbReference type="SUPFAM" id="SSF158472">
    <property type="entry name" value="HAMP domain-like"/>
    <property type="match status" value="1"/>
</dbReference>
<feature type="region of interest" description="Disordered" evidence="4">
    <location>
        <begin position="521"/>
        <end position="574"/>
    </location>
</feature>
<dbReference type="InterPro" id="IPR001054">
    <property type="entry name" value="A/G_cyclase"/>
</dbReference>
<dbReference type="PROSITE" id="PS50885">
    <property type="entry name" value="HAMP"/>
    <property type="match status" value="1"/>
</dbReference>
<dbReference type="SUPFAM" id="SSF55073">
    <property type="entry name" value="Nucleotide cyclase"/>
    <property type="match status" value="1"/>
</dbReference>
<feature type="compositionally biased region" description="Basic and acidic residues" evidence="4">
    <location>
        <begin position="554"/>
        <end position="565"/>
    </location>
</feature>
<keyword evidence="5" id="KW-0472">Membrane</keyword>
<dbReference type="Pfam" id="PF00211">
    <property type="entry name" value="Guanylate_cyc"/>
    <property type="match status" value="1"/>
</dbReference>
<feature type="domain" description="Guanylate cyclase" evidence="6">
    <location>
        <begin position="328"/>
        <end position="453"/>
    </location>
</feature>
<gene>
    <name evidence="8" type="ORF">SK069_06530</name>
</gene>
<dbReference type="RefSeq" id="WP_319953389.1">
    <property type="nucleotide sequence ID" value="NZ_JAXAVX010000002.1"/>
</dbReference>
<evidence type="ECO:0000256" key="1">
    <source>
        <dbReference type="ARBA" id="ARBA00005381"/>
    </source>
</evidence>
<dbReference type="SMART" id="SM00044">
    <property type="entry name" value="CYCc"/>
    <property type="match status" value="1"/>
</dbReference>
<evidence type="ECO:0000256" key="4">
    <source>
        <dbReference type="SAM" id="MobiDB-lite"/>
    </source>
</evidence>
<dbReference type="CDD" id="cd07302">
    <property type="entry name" value="CHD"/>
    <property type="match status" value="1"/>
</dbReference>
<keyword evidence="3 5" id="KW-1133">Transmembrane helix</keyword>
<feature type="transmembrane region" description="Helical" evidence="5">
    <location>
        <begin position="51"/>
        <end position="69"/>
    </location>
</feature>
<reference evidence="8 9" key="1">
    <citation type="submission" date="2023-11" db="EMBL/GenBank/DDBJ databases">
        <authorList>
            <person name="Xu M."/>
            <person name="Jiang T."/>
        </authorList>
    </citation>
    <scope>NUCLEOTIDE SEQUENCE [LARGE SCALE GENOMIC DNA]</scope>
    <source>
        <strain evidence="8 9">SD</strain>
    </source>
</reference>
<evidence type="ECO:0000256" key="2">
    <source>
        <dbReference type="ARBA" id="ARBA00022692"/>
    </source>
</evidence>
<dbReference type="CDD" id="cd06225">
    <property type="entry name" value="HAMP"/>
    <property type="match status" value="1"/>
</dbReference>
<name>A0ABU4VHF7_9ACTN</name>
<evidence type="ECO:0000256" key="3">
    <source>
        <dbReference type="ARBA" id="ARBA00022989"/>
    </source>
</evidence>
<accession>A0ABU4VHF7</accession>
<dbReference type="Gene3D" id="3.30.70.1230">
    <property type="entry name" value="Nucleotide cyclase"/>
    <property type="match status" value="1"/>
</dbReference>
<feature type="transmembrane region" description="Helical" evidence="5">
    <location>
        <begin position="139"/>
        <end position="159"/>
    </location>
</feature>
<dbReference type="PROSITE" id="PS50125">
    <property type="entry name" value="GUANYLATE_CYCLASE_2"/>
    <property type="match status" value="1"/>
</dbReference>
<feature type="transmembrane region" description="Helical" evidence="5">
    <location>
        <begin position="20"/>
        <end position="45"/>
    </location>
</feature>
<dbReference type="Pfam" id="PF00672">
    <property type="entry name" value="HAMP"/>
    <property type="match status" value="1"/>
</dbReference>
<feature type="transmembrane region" description="Helical" evidence="5">
    <location>
        <begin position="112"/>
        <end position="133"/>
    </location>
</feature>
<feature type="compositionally biased region" description="Low complexity" evidence="4">
    <location>
        <begin position="527"/>
        <end position="553"/>
    </location>
</feature>
<dbReference type="InterPro" id="IPR003660">
    <property type="entry name" value="HAMP_dom"/>
</dbReference>
<comment type="caution">
    <text evidence="8">The sequence shown here is derived from an EMBL/GenBank/DDBJ whole genome shotgun (WGS) entry which is preliminary data.</text>
</comment>
<dbReference type="Gene3D" id="6.10.340.10">
    <property type="match status" value="1"/>
</dbReference>
<dbReference type="InterPro" id="IPR029787">
    <property type="entry name" value="Nucleotide_cyclase"/>
</dbReference>
<feature type="region of interest" description="Disordered" evidence="4">
    <location>
        <begin position="474"/>
        <end position="493"/>
    </location>
</feature>
<evidence type="ECO:0000256" key="5">
    <source>
        <dbReference type="SAM" id="Phobius"/>
    </source>
</evidence>
<dbReference type="InterPro" id="IPR050697">
    <property type="entry name" value="Adenylyl/Guanylyl_Cyclase_3/4"/>
</dbReference>
<dbReference type="Proteomes" id="UP001277761">
    <property type="component" value="Unassembled WGS sequence"/>
</dbReference>
<evidence type="ECO:0000313" key="8">
    <source>
        <dbReference type="EMBL" id="MDX8151239.1"/>
    </source>
</evidence>
<evidence type="ECO:0000259" key="7">
    <source>
        <dbReference type="PROSITE" id="PS50885"/>
    </source>
</evidence>
<sequence>MPRRPLHELHRRLGSRYPRLAVLLVIAQGHAVVAIAIGVLARYVSLSTGEWLALLAVTQGFTLVENLVVTRVAWRELRAVGAWHAQPEDPGRAIVAWRAVTRLPLRLVGADAALRTVGWAVLTILIICLVAGLPAVPSGLALGLAGTVVLSGGVLIRYLELELVLRPVVEALAPQLPDDAYLDQTLSLRWRILVAVPLITVVAGGIVAGFSADDTSLPSFGLGVAVALLVSGTIALGLAALLARSVVAPLRALQETTEAVATGDLDQRAPVLAGDEVGRLARSFNIALEGLRERERLHEALDAYVDPVVAERLLDEGPRLEGELREVTVAFIDIRGFTAFAEQASAQDVFALLNEFYGIVVPVIERYGGSANQFQGDGLLAVFGAPVALADHADAAVTASIEVARVVRQRFGRRLQVGIGVNSGPVVAGTLGGGNRVTFTVIGDAVNTASRVEAITRQTGDVVLFTEETRRRLRRDHGTVSGRPPAPVRGKRTPVRLHAPLLAGRVEDPLPEIEGQLGRLAAERRAAGAPEPGEAEHAAAAAASDAPGTAVADGRADAAGERAPVDDAGATSRR</sequence>
<feature type="transmembrane region" description="Helical" evidence="5">
    <location>
        <begin position="222"/>
        <end position="243"/>
    </location>
</feature>
<feature type="transmembrane region" description="Helical" evidence="5">
    <location>
        <begin position="192"/>
        <end position="210"/>
    </location>
</feature>
<dbReference type="SMART" id="SM00304">
    <property type="entry name" value="HAMP"/>
    <property type="match status" value="1"/>
</dbReference>
<protein>
    <submittedName>
        <fullName evidence="8">Adenylate/guanylate cyclase domain-containing protein</fullName>
    </submittedName>
</protein>
<comment type="similarity">
    <text evidence="1">Belongs to the adenylyl cyclase class-3 family.</text>
</comment>
<dbReference type="PANTHER" id="PTHR43081:SF1">
    <property type="entry name" value="ADENYLATE CYCLASE, TERMINAL-DIFFERENTIATION SPECIFIC"/>
    <property type="match status" value="1"/>
</dbReference>
<dbReference type="PANTHER" id="PTHR43081">
    <property type="entry name" value="ADENYLATE CYCLASE, TERMINAL-DIFFERENTIATION SPECIFIC-RELATED"/>
    <property type="match status" value="1"/>
</dbReference>
<evidence type="ECO:0000259" key="6">
    <source>
        <dbReference type="PROSITE" id="PS50125"/>
    </source>
</evidence>
<keyword evidence="9" id="KW-1185">Reference proteome</keyword>